<proteinExistence type="inferred from homology"/>
<sequence length="193" mass="21729">MKEFFPGISRIKYEGPKTKNPLALRCYNAGEKVGKKTMAEHLRFSVVYWHTMKGGGTDPFGPTPVYDRPWDVATDPMQRAEDTMRAAFEFTGKLGAPFWAFHDRDIAPEGDTLAESNTRLDQIVRLAKKLQRDTGIKLLWGTSNCFSHERFTHGAGTNPDPHVFAWAAAQIKKAMECTKDLGGVNYVFWGGRE</sequence>
<dbReference type="SUPFAM" id="SSF51658">
    <property type="entry name" value="Xylose isomerase-like"/>
    <property type="match status" value="1"/>
</dbReference>
<evidence type="ECO:0000256" key="6">
    <source>
        <dbReference type="ARBA" id="ARBA00023277"/>
    </source>
</evidence>
<evidence type="ECO:0000256" key="2">
    <source>
        <dbReference type="ARBA" id="ARBA00011958"/>
    </source>
</evidence>
<evidence type="ECO:0000256" key="1">
    <source>
        <dbReference type="ARBA" id="ARBA00005765"/>
    </source>
</evidence>
<keyword evidence="5" id="KW-0413">Isomerase</keyword>
<dbReference type="PROSITE" id="PS51415">
    <property type="entry name" value="XYLOSE_ISOMERASE"/>
    <property type="match status" value="1"/>
</dbReference>
<name>A0A382TXW9_9ZZZZ</name>
<dbReference type="GO" id="GO:0042732">
    <property type="term" value="P:D-xylose metabolic process"/>
    <property type="evidence" value="ECO:0007669"/>
    <property type="project" value="UniProtKB-KW"/>
</dbReference>
<comment type="catalytic activity">
    <reaction evidence="7">
        <text>alpha-D-xylose = alpha-D-xylulofuranose</text>
        <dbReference type="Rhea" id="RHEA:22816"/>
        <dbReference type="ChEBI" id="CHEBI:28518"/>
        <dbReference type="ChEBI" id="CHEBI:188998"/>
        <dbReference type="EC" id="5.3.1.5"/>
    </reaction>
</comment>
<dbReference type="PRINTS" id="PR00688">
    <property type="entry name" value="XYLOSISMRASE"/>
</dbReference>
<keyword evidence="3" id="KW-0859">Xylose metabolism</keyword>
<dbReference type="PANTHER" id="PTHR48408:SF1">
    <property type="entry name" value="XYLOSE ISOMERASE"/>
    <property type="match status" value="1"/>
</dbReference>
<comment type="similarity">
    <text evidence="1">Belongs to the xylose isomerase family.</text>
</comment>
<dbReference type="EMBL" id="UINC01140014">
    <property type="protein sequence ID" value="SVD26916.1"/>
    <property type="molecule type" value="Genomic_DNA"/>
</dbReference>
<keyword evidence="6" id="KW-0119">Carbohydrate metabolism</keyword>
<evidence type="ECO:0000256" key="3">
    <source>
        <dbReference type="ARBA" id="ARBA00022629"/>
    </source>
</evidence>
<reference evidence="8" key="1">
    <citation type="submission" date="2018-05" db="EMBL/GenBank/DDBJ databases">
        <authorList>
            <person name="Lanie J.A."/>
            <person name="Ng W.-L."/>
            <person name="Kazmierczak K.M."/>
            <person name="Andrzejewski T.M."/>
            <person name="Davidsen T.M."/>
            <person name="Wayne K.J."/>
            <person name="Tettelin H."/>
            <person name="Glass J.I."/>
            <person name="Rusch D."/>
            <person name="Podicherti R."/>
            <person name="Tsui H.-C.T."/>
            <person name="Winkler M.E."/>
        </authorList>
    </citation>
    <scope>NUCLEOTIDE SEQUENCE</scope>
</reference>
<keyword evidence="4" id="KW-0479">Metal-binding</keyword>
<dbReference type="GO" id="GO:0046872">
    <property type="term" value="F:metal ion binding"/>
    <property type="evidence" value="ECO:0007669"/>
    <property type="project" value="UniProtKB-KW"/>
</dbReference>
<evidence type="ECO:0000256" key="5">
    <source>
        <dbReference type="ARBA" id="ARBA00023235"/>
    </source>
</evidence>
<dbReference type="InterPro" id="IPR001998">
    <property type="entry name" value="Xylose_isomerase"/>
</dbReference>
<evidence type="ECO:0000313" key="8">
    <source>
        <dbReference type="EMBL" id="SVD26916.1"/>
    </source>
</evidence>
<feature type="non-terminal residue" evidence="8">
    <location>
        <position position="193"/>
    </location>
</feature>
<evidence type="ECO:0000256" key="4">
    <source>
        <dbReference type="ARBA" id="ARBA00022723"/>
    </source>
</evidence>
<organism evidence="8">
    <name type="scientific">marine metagenome</name>
    <dbReference type="NCBI Taxonomy" id="408172"/>
    <lineage>
        <taxon>unclassified sequences</taxon>
        <taxon>metagenomes</taxon>
        <taxon>ecological metagenomes</taxon>
    </lineage>
</organism>
<protein>
    <recommendedName>
        <fullName evidence="2">xylose isomerase</fullName>
        <ecNumber evidence="2">5.3.1.5</ecNumber>
    </recommendedName>
</protein>
<accession>A0A382TXW9</accession>
<dbReference type="GO" id="GO:0009045">
    <property type="term" value="F:xylose isomerase activity"/>
    <property type="evidence" value="ECO:0007669"/>
    <property type="project" value="UniProtKB-EC"/>
</dbReference>
<dbReference type="AlphaFoldDB" id="A0A382TXW9"/>
<gene>
    <name evidence="8" type="ORF">METZ01_LOCUS379770</name>
</gene>
<dbReference type="InterPro" id="IPR036237">
    <property type="entry name" value="Xyl_isomerase-like_sf"/>
</dbReference>
<dbReference type="PANTHER" id="PTHR48408">
    <property type="match status" value="1"/>
</dbReference>
<evidence type="ECO:0000256" key="7">
    <source>
        <dbReference type="ARBA" id="ARBA00033659"/>
    </source>
</evidence>
<dbReference type="EC" id="5.3.1.5" evidence="2"/>
<dbReference type="Gene3D" id="3.20.20.150">
    <property type="entry name" value="Divalent-metal-dependent TIM barrel enzymes"/>
    <property type="match status" value="1"/>
</dbReference>